<evidence type="ECO:0000313" key="2">
    <source>
        <dbReference type="Proteomes" id="UP000280881"/>
    </source>
</evidence>
<sequence length="133" mass="15285">MEIDDRALKGLACRAVDLWLNLEIGKCRPDSNYQQVVELLRQRFKAEKLNPLLLTLGLLEMALIEDALKGKTYMSDEEREKVIQEVVNSLADNFPRIVEEMEKLLGDISDRIKEFKLYAQKYRAGGEPDVKEG</sequence>
<name>A0A420W7B9_9BACT</name>
<evidence type="ECO:0000313" key="1">
    <source>
        <dbReference type="EMBL" id="RKQ63221.1"/>
    </source>
</evidence>
<dbReference type="OrthoDB" id="14934at2"/>
<dbReference type="Proteomes" id="UP000280881">
    <property type="component" value="Unassembled WGS sequence"/>
</dbReference>
<dbReference type="RefSeq" id="WP_121169418.1">
    <property type="nucleotide sequence ID" value="NZ_RBIE01000001.1"/>
</dbReference>
<comment type="caution">
    <text evidence="1">The sequence shown here is derived from an EMBL/GenBank/DDBJ whole genome shotgun (WGS) entry which is preliminary data.</text>
</comment>
<dbReference type="EMBL" id="RBIE01000001">
    <property type="protein sequence ID" value="RKQ63221.1"/>
    <property type="molecule type" value="Genomic_DNA"/>
</dbReference>
<protein>
    <submittedName>
        <fullName evidence="1">Uncharacterized protein</fullName>
    </submittedName>
</protein>
<gene>
    <name evidence="1" type="ORF">C7457_0084</name>
</gene>
<dbReference type="AlphaFoldDB" id="A0A420W7B9"/>
<proteinExistence type="predicted"/>
<organism evidence="1 2">
    <name type="scientific">Thermovibrio guaymasensis</name>
    <dbReference type="NCBI Taxonomy" id="240167"/>
    <lineage>
        <taxon>Bacteria</taxon>
        <taxon>Pseudomonadati</taxon>
        <taxon>Aquificota</taxon>
        <taxon>Aquificia</taxon>
        <taxon>Desulfurobacteriales</taxon>
        <taxon>Desulfurobacteriaceae</taxon>
        <taxon>Thermovibrio</taxon>
    </lineage>
</organism>
<reference evidence="1 2" key="1">
    <citation type="submission" date="2018-10" db="EMBL/GenBank/DDBJ databases">
        <title>Genomic Encyclopedia of Type Strains, Phase IV (KMG-IV): sequencing the most valuable type-strain genomes for metagenomic binning, comparative biology and taxonomic classification.</title>
        <authorList>
            <person name="Goeker M."/>
        </authorList>
    </citation>
    <scope>NUCLEOTIDE SEQUENCE [LARGE SCALE GENOMIC DNA]</scope>
    <source>
        <strain evidence="1 2">DSM 15521</strain>
    </source>
</reference>
<accession>A0A420W7B9</accession>
<keyword evidence="2" id="KW-1185">Reference proteome</keyword>